<dbReference type="AlphaFoldDB" id="A0A2H1V4P7"/>
<protein>
    <submittedName>
        <fullName evidence="1">SFRICE_002985</fullName>
    </submittedName>
</protein>
<organism evidence="1">
    <name type="scientific">Spodoptera frugiperda</name>
    <name type="common">Fall armyworm</name>
    <dbReference type="NCBI Taxonomy" id="7108"/>
    <lineage>
        <taxon>Eukaryota</taxon>
        <taxon>Metazoa</taxon>
        <taxon>Ecdysozoa</taxon>
        <taxon>Arthropoda</taxon>
        <taxon>Hexapoda</taxon>
        <taxon>Insecta</taxon>
        <taxon>Pterygota</taxon>
        <taxon>Neoptera</taxon>
        <taxon>Endopterygota</taxon>
        <taxon>Lepidoptera</taxon>
        <taxon>Glossata</taxon>
        <taxon>Ditrysia</taxon>
        <taxon>Noctuoidea</taxon>
        <taxon>Noctuidae</taxon>
        <taxon>Amphipyrinae</taxon>
        <taxon>Spodoptera</taxon>
    </lineage>
</organism>
<accession>A0A2H1V4P7</accession>
<gene>
    <name evidence="1" type="ORF">SFRICE_002985</name>
</gene>
<name>A0A2H1V4P7_SPOFR</name>
<evidence type="ECO:0000313" key="1">
    <source>
        <dbReference type="EMBL" id="SOQ35808.1"/>
    </source>
</evidence>
<proteinExistence type="predicted"/>
<reference evidence="1" key="1">
    <citation type="submission" date="2016-07" db="EMBL/GenBank/DDBJ databases">
        <authorList>
            <person name="Bretaudeau A."/>
        </authorList>
    </citation>
    <scope>NUCLEOTIDE SEQUENCE</scope>
    <source>
        <strain evidence="1">Rice</strain>
        <tissue evidence="1">Whole body</tissue>
    </source>
</reference>
<sequence>MTSPALGEARGSVRLLLTENHPVPSRAFRAGAPVMQRTLKVYCVVGKSVVKKTMSAYLKAFLKTQSYPTHPSQVDVTKP</sequence>
<dbReference type="EMBL" id="ODYU01000655">
    <property type="protein sequence ID" value="SOQ35808.1"/>
    <property type="molecule type" value="Genomic_DNA"/>
</dbReference>